<accession>A0A481TN04</accession>
<proteinExistence type="predicted"/>
<dbReference type="EMBL" id="MH790634">
    <property type="protein sequence ID" value="QBH82828.1"/>
    <property type="molecule type" value="Genomic_DNA"/>
</dbReference>
<reference evidence="1" key="1">
    <citation type="submission" date="2018-08" db="EMBL/GenBank/DDBJ databases">
        <title>HSV2 whole genome sequences from clinical isolates.</title>
        <authorList>
            <person name="Roychoudhury P."/>
            <person name="Greninger A.L."/>
            <person name="Jerome K.R."/>
            <person name="Johnston C."/>
            <person name="Wald A."/>
            <person name="Xie H."/>
        </authorList>
    </citation>
    <scope>NUCLEOTIDE SEQUENCE</scope>
    <source>
        <strain evidence="1">2000-9815</strain>
    </source>
</reference>
<name>A0A481TN04_HHV2</name>
<organism evidence="1">
    <name type="scientific">Human herpesvirus 2</name>
    <name type="common">HHV-2</name>
    <name type="synonym">Human herpes simplex virus 2</name>
    <dbReference type="NCBI Taxonomy" id="10310"/>
    <lineage>
        <taxon>Viruses</taxon>
        <taxon>Duplodnaviria</taxon>
        <taxon>Heunggongvirae</taxon>
        <taxon>Peploviricota</taxon>
        <taxon>Herviviricetes</taxon>
        <taxon>Herpesvirales</taxon>
        <taxon>Orthoherpesviridae</taxon>
        <taxon>Alphaherpesvirinae</taxon>
        <taxon>Simplexvirus</taxon>
        <taxon>Simplexvirus humanalpha2</taxon>
    </lineage>
</organism>
<sequence length="34" mass="4058">MTWGPGGTTAWGPWVSRRWFRTPWTCLPRGWPLR</sequence>
<protein>
    <submittedName>
        <fullName evidence="1">Uncharacterized protein</fullName>
    </submittedName>
</protein>
<organismHost>
    <name type="scientific">Homo sapiens</name>
    <name type="common">Human</name>
    <dbReference type="NCBI Taxonomy" id="9606"/>
</organismHost>
<evidence type="ECO:0000313" key="1">
    <source>
        <dbReference type="EMBL" id="QBH82828.1"/>
    </source>
</evidence>